<sequence>MSHTDPAPADAAIGNPCINICRMDVAGKYCQGCGRTALEIGRWDRLTAQERGAVLAEVAQRRPSLRGLAAMPQTLQPPQPPRG</sequence>
<reference evidence="1 2" key="1">
    <citation type="submission" date="2016-10" db="EMBL/GenBank/DDBJ databases">
        <title>Complete genome sequences of three Cupriavidus strains isolated from various Malaysian environments.</title>
        <authorList>
            <person name="Abdullah A.A.-A."/>
            <person name="Shafie N.A.H."/>
            <person name="Lau N.S."/>
        </authorList>
    </citation>
    <scope>NUCLEOTIDE SEQUENCE [LARGE SCALE GENOMIC DNA]</scope>
    <source>
        <strain evidence="1 2">USMAA1020</strain>
    </source>
</reference>
<proteinExistence type="predicted"/>
<gene>
    <name evidence="1" type="ORF">BKK80_33585</name>
</gene>
<dbReference type="InterPro" id="IPR010710">
    <property type="entry name" value="DUF1289"/>
</dbReference>
<keyword evidence="2" id="KW-1185">Reference proteome</keyword>
<dbReference type="Pfam" id="PF06945">
    <property type="entry name" value="DUF1289"/>
    <property type="match status" value="1"/>
</dbReference>
<dbReference type="PANTHER" id="PTHR35175:SF2">
    <property type="entry name" value="DUF1289 DOMAIN-CONTAINING PROTEIN"/>
    <property type="match status" value="1"/>
</dbReference>
<dbReference type="EMBL" id="CP017755">
    <property type="protein sequence ID" value="AOZ10497.1"/>
    <property type="molecule type" value="Genomic_DNA"/>
</dbReference>
<dbReference type="Proteomes" id="UP000177515">
    <property type="component" value="Chromosome 2"/>
</dbReference>
<dbReference type="RefSeq" id="WP_071072981.1">
    <property type="nucleotide sequence ID" value="NZ_CP017755.1"/>
</dbReference>
<dbReference type="PANTHER" id="PTHR35175">
    <property type="entry name" value="DUF1289 DOMAIN-CONTAINING PROTEIN"/>
    <property type="match status" value="1"/>
</dbReference>
<accession>A0ABM6FF14</accession>
<evidence type="ECO:0000313" key="1">
    <source>
        <dbReference type="EMBL" id="AOZ10497.1"/>
    </source>
</evidence>
<evidence type="ECO:0008006" key="3">
    <source>
        <dbReference type="Google" id="ProtNLM"/>
    </source>
</evidence>
<protein>
    <recommendedName>
        <fullName evidence="3">DUF1289 domain-containing protein</fullName>
    </recommendedName>
</protein>
<name>A0ABM6FF14_9BURK</name>
<evidence type="ECO:0000313" key="2">
    <source>
        <dbReference type="Proteomes" id="UP000177515"/>
    </source>
</evidence>
<organism evidence="1 2">
    <name type="scientific">Cupriavidus malaysiensis</name>
    <dbReference type="NCBI Taxonomy" id="367825"/>
    <lineage>
        <taxon>Bacteria</taxon>
        <taxon>Pseudomonadati</taxon>
        <taxon>Pseudomonadota</taxon>
        <taxon>Betaproteobacteria</taxon>
        <taxon>Burkholderiales</taxon>
        <taxon>Burkholderiaceae</taxon>
        <taxon>Cupriavidus</taxon>
    </lineage>
</organism>